<protein>
    <submittedName>
        <fullName evidence="8">Uncharacterized protein</fullName>
    </submittedName>
</protein>
<evidence type="ECO:0000259" key="5">
    <source>
        <dbReference type="Pfam" id="PF26251"/>
    </source>
</evidence>
<proteinExistence type="predicted"/>
<feature type="domain" description="Trs120/TRAPPC9 third Ig-like" evidence="7">
    <location>
        <begin position="1007"/>
        <end position="1169"/>
    </location>
</feature>
<dbReference type="Proteomes" id="UP000053593">
    <property type="component" value="Unassembled WGS sequence"/>
</dbReference>
<dbReference type="InterPro" id="IPR058567">
    <property type="entry name" value="Ig_TRAPPC9_Trs120_3rd"/>
</dbReference>
<dbReference type="InterPro" id="IPR058563">
    <property type="entry name" value="Trs120_TRAPPC9_N"/>
</dbReference>
<evidence type="ECO:0000313" key="9">
    <source>
        <dbReference type="Proteomes" id="UP000053593"/>
    </source>
</evidence>
<feature type="region of interest" description="Disordered" evidence="3">
    <location>
        <begin position="216"/>
        <end position="235"/>
    </location>
</feature>
<dbReference type="Pfam" id="PF26254">
    <property type="entry name" value="Ig_TRAPPC9-Trs120_1st"/>
    <property type="match status" value="1"/>
</dbReference>
<dbReference type="InterPro" id="IPR058564">
    <property type="entry name" value="TPR_TRAPPC9_Trs120"/>
</dbReference>
<feature type="domain" description="Trs120/TRAPPC9 first Ig-like" evidence="6">
    <location>
        <begin position="653"/>
        <end position="854"/>
    </location>
</feature>
<evidence type="ECO:0000259" key="7">
    <source>
        <dbReference type="Pfam" id="PF26282"/>
    </source>
</evidence>
<dbReference type="OrthoDB" id="27962at2759"/>
<feature type="domain" description="Trs120/TRAPPC9 TPR region" evidence="5">
    <location>
        <begin position="356"/>
        <end position="639"/>
    </location>
</feature>
<dbReference type="InterPro" id="IPR058565">
    <property type="entry name" value="Ig_TRAPPC9_Trs120_1st"/>
</dbReference>
<accession>A0A0D0BRG4</accession>
<evidence type="ECO:0000256" key="1">
    <source>
        <dbReference type="ARBA" id="ARBA00004555"/>
    </source>
</evidence>
<dbReference type="HOGENOM" id="CLU_002231_2_1_1"/>
<organism evidence="8 9">
    <name type="scientific">Collybiopsis luxurians FD-317 M1</name>
    <dbReference type="NCBI Taxonomy" id="944289"/>
    <lineage>
        <taxon>Eukaryota</taxon>
        <taxon>Fungi</taxon>
        <taxon>Dikarya</taxon>
        <taxon>Basidiomycota</taxon>
        <taxon>Agaricomycotina</taxon>
        <taxon>Agaricomycetes</taxon>
        <taxon>Agaricomycetidae</taxon>
        <taxon>Agaricales</taxon>
        <taxon>Marasmiineae</taxon>
        <taxon>Omphalotaceae</taxon>
        <taxon>Collybiopsis</taxon>
        <taxon>Collybiopsis luxurians</taxon>
    </lineage>
</organism>
<dbReference type="Pfam" id="PF26282">
    <property type="entry name" value="Ig_TRAPPC9-Trs120_3rd"/>
    <property type="match status" value="1"/>
</dbReference>
<keyword evidence="2" id="KW-0333">Golgi apparatus</keyword>
<dbReference type="PANTHER" id="PTHR21512:SF5">
    <property type="entry name" value="TRAFFICKING PROTEIN PARTICLE COMPLEX SUBUNIT 9"/>
    <property type="match status" value="1"/>
</dbReference>
<reference evidence="8 9" key="1">
    <citation type="submission" date="2014-04" db="EMBL/GenBank/DDBJ databases">
        <title>Evolutionary Origins and Diversification of the Mycorrhizal Mutualists.</title>
        <authorList>
            <consortium name="DOE Joint Genome Institute"/>
            <consortium name="Mycorrhizal Genomics Consortium"/>
            <person name="Kohler A."/>
            <person name="Kuo A."/>
            <person name="Nagy L.G."/>
            <person name="Floudas D."/>
            <person name="Copeland A."/>
            <person name="Barry K.W."/>
            <person name="Cichocki N."/>
            <person name="Veneault-Fourrey C."/>
            <person name="LaButti K."/>
            <person name="Lindquist E.A."/>
            <person name="Lipzen A."/>
            <person name="Lundell T."/>
            <person name="Morin E."/>
            <person name="Murat C."/>
            <person name="Riley R."/>
            <person name="Ohm R."/>
            <person name="Sun H."/>
            <person name="Tunlid A."/>
            <person name="Henrissat B."/>
            <person name="Grigoriev I.V."/>
            <person name="Hibbett D.S."/>
            <person name="Martin F."/>
        </authorList>
    </citation>
    <scope>NUCLEOTIDE SEQUENCE [LARGE SCALE GENOMIC DNA]</scope>
    <source>
        <strain evidence="8 9">FD-317 M1</strain>
    </source>
</reference>
<evidence type="ECO:0000259" key="6">
    <source>
        <dbReference type="Pfam" id="PF26254"/>
    </source>
</evidence>
<evidence type="ECO:0000256" key="3">
    <source>
        <dbReference type="SAM" id="MobiDB-lite"/>
    </source>
</evidence>
<dbReference type="EMBL" id="KN834789">
    <property type="protein sequence ID" value="KIK57801.1"/>
    <property type="molecule type" value="Genomic_DNA"/>
</dbReference>
<sequence>MDTHVFSSLAQIRILLVPIGTISHQTFEKYASEIRSFDAIRLADIAVEGNRDERARFQPKPLSTGYLHLSFPSHPPPHSHQPLALIRPSHFPLAIIGVTTCSSPQILPNILAQFDDTVTDMFPASGFYPLEKKCFVFEEGASVAISSSDQHPELVVFPEMMGNRKLHIGTLLGEICSTIFGEFGVLIQRLESPLGNEYLNASVFPTLPALTDLPPSLDNKDTLPPLPSHNSQPEISKSALSKVAPAMKRNSSLGVPTVRKRLSGIGATSSHGRLFKLMADFFLLSGRTEDAIIWYAEALQQLKSPLDSIWNASALEGMATIPVLDAWSAGHGLQTSTSAGREPWADVADKLVQASTLYFRVPPSEAEHYPFLSYLYCCCVLRHTALLFAIWSAKGWGPLAFTTMLQPGPTPYLPPTLSHSESTSWANLERLSSLSSISRSTISSLLAQVHGPWLLHLGPRERISVLEAVASTYSCLGYRRKESYILREVLGCILDLIVCGREEDAHTNMRSFGNKGNVGIRLNESSDGNESILRLLKQICKVLGVNLDAIQLIEPNSQLTSQTDVDNDSDVYREPFGWPELQIGVVRESVAVAEALPDFLAVAQYALSSLKTLQEFLEPGDQYHLYSTAARAMQTARRRGAIKAVEYWSGRPVVSIALAPLPFIRLPVEKPMSVLEPRSSDSNAILTGGTDPFLYNPRRINTSQGKPLVVQGETLEFILIVQNPYVFDLELQSLSLSTSGVPFESPPIPLVVPARSYHRVVLSGKALSTGNLIIRGCGVQAPGGVSREFILPLATEEEEERIARQRSAALCDAGRFKYSGLENFPWEKKGKLSGNESSRTSKAMSFLECKVVPEQPLLRIRRTTATHGALMLYDGEMSSIRITFENISPLPIDFVRLAFDDSTIAPAQQALAEGELSVFETYETEYALIHRPVFSWNKNDSVAIGPGRKVTLTINCYGKVGCTEGTIHASYSYIHRNSPDIEKSSVFHTRQLSYPLMVTVYRMLESHGMDILPYPSYPVDLDTKHATRNSNLFVDDQGAWCLFSIDVKNTYGTPFEVSIERVQEGVPWGEAVVNVPPGSTSRLVLPLKKFLLSDEHVSQPIPTLSDRQFVVDKTKLSDAEQKMQRELFWYREELFKCLRCQWREAGGTRYGDLSLRQQRFTLTMLETLRTEKASVSLSLVRSQDSAPVEERAGKYQPPSSELCYIRIQVTNLTSYPLVFTVDVDIQPQEHVIFDGVLCDIPVGRLDAKASRVVEVAICFLCHGRFEVLASARVLDGGNSTGTGSARLIAVVDAKT</sequence>
<dbReference type="Pfam" id="PF26251">
    <property type="entry name" value="TPR_TRAPPC9-Trs120"/>
    <property type="match status" value="1"/>
</dbReference>
<dbReference type="Pfam" id="PF08626">
    <property type="entry name" value="TRAPPC9-Trs120"/>
    <property type="match status" value="1"/>
</dbReference>
<evidence type="ECO:0000259" key="4">
    <source>
        <dbReference type="Pfam" id="PF08626"/>
    </source>
</evidence>
<feature type="domain" description="Trs120/TRAPPC9 N-terminal" evidence="4">
    <location>
        <begin position="10"/>
        <end position="328"/>
    </location>
</feature>
<comment type="subcellular location">
    <subcellularLocation>
        <location evidence="1">Golgi apparatus</location>
    </subcellularLocation>
</comment>
<dbReference type="Pfam" id="PF26280">
    <property type="entry name" value="Ig_TRAPPC9-Trs120_2nd"/>
    <property type="match status" value="1"/>
</dbReference>
<dbReference type="GO" id="GO:0005802">
    <property type="term" value="C:trans-Golgi network"/>
    <property type="evidence" value="ECO:0007669"/>
    <property type="project" value="TreeGrafter"/>
</dbReference>
<gene>
    <name evidence="8" type="ORF">GYMLUDRAFT_45995</name>
</gene>
<evidence type="ECO:0000313" key="8">
    <source>
        <dbReference type="EMBL" id="KIK57801.1"/>
    </source>
</evidence>
<dbReference type="InterPro" id="IPR013935">
    <property type="entry name" value="Trs120_TRAPPC9"/>
</dbReference>
<evidence type="ECO:0000256" key="2">
    <source>
        <dbReference type="ARBA" id="ARBA00023034"/>
    </source>
</evidence>
<keyword evidence="9" id="KW-1185">Reference proteome</keyword>
<dbReference type="PANTHER" id="PTHR21512">
    <property type="entry name" value="TRAFFICKING PROTEIN PARTICLE COMPLEX SUBUNIT 9"/>
    <property type="match status" value="1"/>
</dbReference>
<name>A0A0D0BRG4_9AGAR</name>